<sequence length="53" mass="5900">VQLDSLLAKQVELLRDAAVQERLKSLDWRIPTAALKYLAPTAQHCNSSLSHLS</sequence>
<accession>A0ABD0NJP2</accession>
<dbReference type="EMBL" id="JAMKFB020000022">
    <property type="protein sequence ID" value="KAL0160563.1"/>
    <property type="molecule type" value="Genomic_DNA"/>
</dbReference>
<dbReference type="AlphaFoldDB" id="A0ABD0NJP2"/>
<gene>
    <name evidence="2" type="ORF">M9458_044288</name>
</gene>
<feature type="non-terminal residue" evidence="2">
    <location>
        <position position="1"/>
    </location>
</feature>
<evidence type="ECO:0000313" key="3">
    <source>
        <dbReference type="Proteomes" id="UP001529510"/>
    </source>
</evidence>
<feature type="non-terminal residue" evidence="2">
    <location>
        <position position="53"/>
    </location>
</feature>
<evidence type="ECO:0000259" key="1">
    <source>
        <dbReference type="Pfam" id="PF04902"/>
    </source>
</evidence>
<reference evidence="2 3" key="1">
    <citation type="submission" date="2024-05" db="EMBL/GenBank/DDBJ databases">
        <title>Genome sequencing and assembly of Indian major carp, Cirrhinus mrigala (Hamilton, 1822).</title>
        <authorList>
            <person name="Mohindra V."/>
            <person name="Chowdhury L.M."/>
            <person name="Lal K."/>
            <person name="Jena J.K."/>
        </authorList>
    </citation>
    <scope>NUCLEOTIDE SEQUENCE [LARGE SCALE GENOMIC DNA]</scope>
    <source>
        <strain evidence="2">CM1030</strain>
        <tissue evidence="2">Blood</tissue>
    </source>
</reference>
<name>A0ABD0NJP2_CIRMR</name>
<dbReference type="Proteomes" id="UP001529510">
    <property type="component" value="Unassembled WGS sequence"/>
</dbReference>
<evidence type="ECO:0000313" key="2">
    <source>
        <dbReference type="EMBL" id="KAL0160563.1"/>
    </source>
</evidence>
<comment type="caution">
    <text evidence="2">The sequence shown here is derived from an EMBL/GenBank/DDBJ whole genome shotgun (WGS) entry which is preliminary data.</text>
</comment>
<organism evidence="2 3">
    <name type="scientific">Cirrhinus mrigala</name>
    <name type="common">Mrigala</name>
    <dbReference type="NCBI Taxonomy" id="683832"/>
    <lineage>
        <taxon>Eukaryota</taxon>
        <taxon>Metazoa</taxon>
        <taxon>Chordata</taxon>
        <taxon>Craniata</taxon>
        <taxon>Vertebrata</taxon>
        <taxon>Euteleostomi</taxon>
        <taxon>Actinopterygii</taxon>
        <taxon>Neopterygii</taxon>
        <taxon>Teleostei</taxon>
        <taxon>Ostariophysi</taxon>
        <taxon>Cypriniformes</taxon>
        <taxon>Cyprinidae</taxon>
        <taxon>Labeoninae</taxon>
        <taxon>Labeonini</taxon>
        <taxon>Cirrhinus</taxon>
    </lineage>
</organism>
<keyword evidence="3" id="KW-1185">Reference proteome</keyword>
<proteinExistence type="predicted"/>
<dbReference type="Pfam" id="PF04902">
    <property type="entry name" value="Nab1"/>
    <property type="match status" value="1"/>
</dbReference>
<dbReference type="InterPro" id="IPR006986">
    <property type="entry name" value="Nab1_C"/>
</dbReference>
<protein>
    <recommendedName>
        <fullName evidence="1">Nab1 C-terminal domain-containing protein</fullName>
    </recommendedName>
</protein>
<feature type="domain" description="Nab1 C-terminal" evidence="1">
    <location>
        <begin position="1"/>
        <end position="49"/>
    </location>
</feature>